<proteinExistence type="predicted"/>
<reference evidence="1" key="1">
    <citation type="submission" date="2019-08" db="EMBL/GenBank/DDBJ databases">
        <authorList>
            <person name="Kucharzyk K."/>
            <person name="Murdoch R.W."/>
            <person name="Higgins S."/>
            <person name="Loffler F."/>
        </authorList>
    </citation>
    <scope>NUCLEOTIDE SEQUENCE</scope>
</reference>
<sequence length="34" mass="3700">MTLIYELRRSGKKSDVAAICSGMAQGDALWVETV</sequence>
<gene>
    <name evidence="1" type="ORF">SDC9_85475</name>
</gene>
<dbReference type="AlphaFoldDB" id="A0A644ZD82"/>
<accession>A0A644ZD82</accession>
<name>A0A644ZD82_9ZZZZ</name>
<organism evidence="1">
    <name type="scientific">bioreactor metagenome</name>
    <dbReference type="NCBI Taxonomy" id="1076179"/>
    <lineage>
        <taxon>unclassified sequences</taxon>
        <taxon>metagenomes</taxon>
        <taxon>ecological metagenomes</taxon>
    </lineage>
</organism>
<comment type="caution">
    <text evidence="1">The sequence shown here is derived from an EMBL/GenBank/DDBJ whole genome shotgun (WGS) entry which is preliminary data.</text>
</comment>
<protein>
    <submittedName>
        <fullName evidence="1">Uncharacterized protein</fullName>
    </submittedName>
</protein>
<evidence type="ECO:0000313" key="1">
    <source>
        <dbReference type="EMBL" id="MPM38845.1"/>
    </source>
</evidence>
<dbReference type="EMBL" id="VSSQ01008430">
    <property type="protein sequence ID" value="MPM38845.1"/>
    <property type="molecule type" value="Genomic_DNA"/>
</dbReference>